<dbReference type="OrthoDB" id="34166at2"/>
<comment type="caution">
    <text evidence="3">The sequence shown here is derived from an EMBL/GenBank/DDBJ whole genome shotgun (WGS) entry which is preliminary data.</text>
</comment>
<evidence type="ECO:0000256" key="1">
    <source>
        <dbReference type="RuleBase" id="RU363093"/>
    </source>
</evidence>
<feature type="domain" description="Thiaminase-2/PQQC" evidence="2">
    <location>
        <begin position="16"/>
        <end position="213"/>
    </location>
</feature>
<dbReference type="STRING" id="869213.GCA_000517085_01794"/>
<dbReference type="Proteomes" id="UP000019402">
    <property type="component" value="Unassembled WGS sequence"/>
</dbReference>
<gene>
    <name evidence="3" type="ORF">JCM21142_41367</name>
</gene>
<dbReference type="InterPro" id="IPR027574">
    <property type="entry name" value="Thiaminase_II"/>
</dbReference>
<keyword evidence="1" id="KW-0784">Thiamine biosynthesis</keyword>
<dbReference type="GO" id="GO:0009229">
    <property type="term" value="P:thiamine diphosphate biosynthetic process"/>
    <property type="evidence" value="ECO:0007669"/>
    <property type="project" value="UniProtKB-UniPathway"/>
</dbReference>
<dbReference type="EC" id="3.5.99.2" evidence="1"/>
<sequence>MNKRWSDQAWNTVLYHYNKITELKFIEELMDGTLASEKFSFYIHQDSIYLGEYGRVLAGIGARMSNAKQRSLFLKFASDTVFVEQELHRGYQETLKAYKTSEASPACLLYTSFLHKQLAMEPIEVAVAAILPCFVIYGKIGNYIKENQCNVNNPYQQWINTYGGEEFTLAVKQAEQISNDLAQNTTDVIRQQMTEAYVMASRMEYMFWDSAYKLEKWPLNER</sequence>
<dbReference type="InterPro" id="IPR050967">
    <property type="entry name" value="Thiamine_Salvage_TenA"/>
</dbReference>
<dbReference type="InterPro" id="IPR004305">
    <property type="entry name" value="Thiaminase-2/PQQC"/>
</dbReference>
<dbReference type="GO" id="GO:0009228">
    <property type="term" value="P:thiamine biosynthetic process"/>
    <property type="evidence" value="ECO:0007669"/>
    <property type="project" value="UniProtKB-KW"/>
</dbReference>
<keyword evidence="1" id="KW-0378">Hydrolase</keyword>
<comment type="catalytic activity">
    <reaction evidence="1">
        <text>4-amino-5-aminomethyl-2-methylpyrimidine + H2O = 4-amino-5-hydroxymethyl-2-methylpyrimidine + NH4(+)</text>
        <dbReference type="Rhea" id="RHEA:31799"/>
        <dbReference type="ChEBI" id="CHEBI:15377"/>
        <dbReference type="ChEBI" id="CHEBI:16892"/>
        <dbReference type="ChEBI" id="CHEBI:28938"/>
        <dbReference type="ChEBI" id="CHEBI:63416"/>
        <dbReference type="EC" id="3.5.99.2"/>
    </reaction>
</comment>
<keyword evidence="4" id="KW-1185">Reference proteome</keyword>
<dbReference type="GO" id="GO:0005829">
    <property type="term" value="C:cytosol"/>
    <property type="evidence" value="ECO:0007669"/>
    <property type="project" value="TreeGrafter"/>
</dbReference>
<comment type="catalytic activity">
    <reaction evidence="1">
        <text>thiamine + H2O = 5-(2-hydroxyethyl)-4-methylthiazole + 4-amino-5-hydroxymethyl-2-methylpyrimidine + H(+)</text>
        <dbReference type="Rhea" id="RHEA:17509"/>
        <dbReference type="ChEBI" id="CHEBI:15377"/>
        <dbReference type="ChEBI" id="CHEBI:15378"/>
        <dbReference type="ChEBI" id="CHEBI:16892"/>
        <dbReference type="ChEBI" id="CHEBI:17957"/>
        <dbReference type="ChEBI" id="CHEBI:18385"/>
        <dbReference type="EC" id="3.5.99.2"/>
    </reaction>
</comment>
<dbReference type="NCBIfam" id="TIGR04306">
    <property type="entry name" value="salvage_TenA"/>
    <property type="match status" value="1"/>
</dbReference>
<dbReference type="PANTHER" id="PTHR43198:SF2">
    <property type="entry name" value="SI:CH1073-67J19.1-RELATED"/>
    <property type="match status" value="1"/>
</dbReference>
<name>W7YE32_9BACT</name>
<dbReference type="EMBL" id="BAMD01000012">
    <property type="protein sequence ID" value="GAF02726.1"/>
    <property type="molecule type" value="Genomic_DNA"/>
</dbReference>
<organism evidence="3 4">
    <name type="scientific">Saccharicrinis fermentans DSM 9555 = JCM 21142</name>
    <dbReference type="NCBI Taxonomy" id="869213"/>
    <lineage>
        <taxon>Bacteria</taxon>
        <taxon>Pseudomonadati</taxon>
        <taxon>Bacteroidota</taxon>
        <taxon>Bacteroidia</taxon>
        <taxon>Marinilabiliales</taxon>
        <taxon>Marinilabiliaceae</taxon>
        <taxon>Saccharicrinis</taxon>
    </lineage>
</organism>
<comment type="similarity">
    <text evidence="1">Belongs to the TenA family.</text>
</comment>
<dbReference type="CDD" id="cd19365">
    <property type="entry name" value="TenA_C-like"/>
    <property type="match status" value="1"/>
</dbReference>
<dbReference type="AlphaFoldDB" id="W7YE32"/>
<dbReference type="GO" id="GO:0050334">
    <property type="term" value="F:thiaminase activity"/>
    <property type="evidence" value="ECO:0007669"/>
    <property type="project" value="UniProtKB-EC"/>
</dbReference>
<evidence type="ECO:0000313" key="3">
    <source>
        <dbReference type="EMBL" id="GAF02726.1"/>
    </source>
</evidence>
<accession>W7YE32</accession>
<dbReference type="SUPFAM" id="SSF48613">
    <property type="entry name" value="Heme oxygenase-like"/>
    <property type="match status" value="1"/>
</dbReference>
<dbReference type="InterPro" id="IPR016084">
    <property type="entry name" value="Haem_Oase-like_multi-hlx"/>
</dbReference>
<comment type="pathway">
    <text evidence="1">Cofactor biosynthesis; thiamine diphosphate biosynthesis.</text>
</comment>
<dbReference type="eggNOG" id="COG0819">
    <property type="taxonomic scope" value="Bacteria"/>
</dbReference>
<comment type="function">
    <text evidence="1">Catalyzes an amino-pyrimidine hydrolysis reaction at the C5' of the pyrimidine moiety of thiamine compounds, a reaction that is part of a thiamine salvage pathway.</text>
</comment>
<dbReference type="UniPathway" id="UPA00060"/>
<dbReference type="RefSeq" id="WP_044212383.1">
    <property type="nucleotide sequence ID" value="NZ_BAMD01000012.1"/>
</dbReference>
<dbReference type="PANTHER" id="PTHR43198">
    <property type="entry name" value="BIFUNCTIONAL TH2 PROTEIN"/>
    <property type="match status" value="1"/>
</dbReference>
<dbReference type="Gene3D" id="1.20.910.10">
    <property type="entry name" value="Heme oxygenase-like"/>
    <property type="match status" value="1"/>
</dbReference>
<protein>
    <recommendedName>
        <fullName evidence="1">Aminopyrimidine aminohydrolase</fullName>
        <ecNumber evidence="1">3.5.99.2</ecNumber>
    </recommendedName>
</protein>
<reference evidence="3 4" key="1">
    <citation type="journal article" date="2014" name="Genome Announc.">
        <title>Draft Genome Sequence of Cytophaga fermentans JCM 21142T, a Facultative Anaerobe Isolated from Marine Mud.</title>
        <authorList>
            <person name="Starns D."/>
            <person name="Oshima K."/>
            <person name="Suda W."/>
            <person name="Iino T."/>
            <person name="Yuki M."/>
            <person name="Inoue J."/>
            <person name="Kitamura K."/>
            <person name="Iida T."/>
            <person name="Darby A."/>
            <person name="Hattori M."/>
            <person name="Ohkuma M."/>
        </authorList>
    </citation>
    <scope>NUCLEOTIDE SEQUENCE [LARGE SCALE GENOMIC DNA]</scope>
    <source>
        <strain evidence="3 4">JCM 21142</strain>
    </source>
</reference>
<evidence type="ECO:0000313" key="4">
    <source>
        <dbReference type="Proteomes" id="UP000019402"/>
    </source>
</evidence>
<proteinExistence type="inferred from homology"/>
<evidence type="ECO:0000259" key="2">
    <source>
        <dbReference type="Pfam" id="PF03070"/>
    </source>
</evidence>
<dbReference type="Pfam" id="PF03070">
    <property type="entry name" value="TENA_THI-4"/>
    <property type="match status" value="1"/>
</dbReference>